<dbReference type="InterPro" id="IPR036875">
    <property type="entry name" value="Znf_CCHC_sf"/>
</dbReference>
<organism evidence="1 2">
    <name type="scientific">Gossypium stocksii</name>
    <dbReference type="NCBI Taxonomy" id="47602"/>
    <lineage>
        <taxon>Eukaryota</taxon>
        <taxon>Viridiplantae</taxon>
        <taxon>Streptophyta</taxon>
        <taxon>Embryophyta</taxon>
        <taxon>Tracheophyta</taxon>
        <taxon>Spermatophyta</taxon>
        <taxon>Magnoliopsida</taxon>
        <taxon>eudicotyledons</taxon>
        <taxon>Gunneridae</taxon>
        <taxon>Pentapetalae</taxon>
        <taxon>rosids</taxon>
        <taxon>malvids</taxon>
        <taxon>Malvales</taxon>
        <taxon>Malvaceae</taxon>
        <taxon>Malvoideae</taxon>
        <taxon>Gossypium</taxon>
    </lineage>
</organism>
<feature type="non-terminal residue" evidence="1">
    <location>
        <position position="66"/>
    </location>
</feature>
<sequence length="66" mass="7340">MSLASKADKQASILVALKKCGKRCRYCKKLGHIKAYCYKLQNKRAAESNEEDVVGANLVDESSDDF</sequence>
<dbReference type="SUPFAM" id="SSF57756">
    <property type="entry name" value="Retrovirus zinc finger-like domains"/>
    <property type="match status" value="1"/>
</dbReference>
<reference evidence="1 2" key="1">
    <citation type="journal article" date="2021" name="Plant Biotechnol. J.">
        <title>Multi-omics assisted identification of the key and species-specific regulatory components of drought-tolerant mechanisms in Gossypium stocksii.</title>
        <authorList>
            <person name="Yu D."/>
            <person name="Ke L."/>
            <person name="Zhang D."/>
            <person name="Wu Y."/>
            <person name="Sun Y."/>
            <person name="Mei J."/>
            <person name="Sun J."/>
            <person name="Sun Y."/>
        </authorList>
    </citation>
    <scope>NUCLEOTIDE SEQUENCE [LARGE SCALE GENOMIC DNA]</scope>
    <source>
        <strain evidence="2">cv. E1</strain>
        <tissue evidence="1">Leaf</tissue>
    </source>
</reference>
<dbReference type="AlphaFoldDB" id="A0A9D3V6K6"/>
<dbReference type="OrthoDB" id="105920at2759"/>
<proteinExistence type="predicted"/>
<evidence type="ECO:0000313" key="1">
    <source>
        <dbReference type="EMBL" id="KAH1073164.1"/>
    </source>
</evidence>
<name>A0A9D3V6K6_9ROSI</name>
<dbReference type="GO" id="GO:0008270">
    <property type="term" value="F:zinc ion binding"/>
    <property type="evidence" value="ECO:0007669"/>
    <property type="project" value="InterPro"/>
</dbReference>
<keyword evidence="2" id="KW-1185">Reference proteome</keyword>
<comment type="caution">
    <text evidence="1">The sequence shown here is derived from an EMBL/GenBank/DDBJ whole genome shotgun (WGS) entry which is preliminary data.</text>
</comment>
<accession>A0A9D3V6K6</accession>
<evidence type="ECO:0000313" key="2">
    <source>
        <dbReference type="Proteomes" id="UP000828251"/>
    </source>
</evidence>
<dbReference type="EMBL" id="JAIQCV010000008">
    <property type="protein sequence ID" value="KAH1073164.1"/>
    <property type="molecule type" value="Genomic_DNA"/>
</dbReference>
<dbReference type="GO" id="GO:0003676">
    <property type="term" value="F:nucleic acid binding"/>
    <property type="evidence" value="ECO:0007669"/>
    <property type="project" value="InterPro"/>
</dbReference>
<dbReference type="Proteomes" id="UP000828251">
    <property type="component" value="Unassembled WGS sequence"/>
</dbReference>
<protein>
    <recommendedName>
        <fullName evidence="3">CCHC-type domain-containing protein</fullName>
    </recommendedName>
</protein>
<gene>
    <name evidence="1" type="ORF">J1N35_025492</name>
</gene>
<evidence type="ECO:0008006" key="3">
    <source>
        <dbReference type="Google" id="ProtNLM"/>
    </source>
</evidence>